<dbReference type="EMBL" id="RQJO01000008">
    <property type="protein sequence ID" value="RRB04764.1"/>
    <property type="molecule type" value="Genomic_DNA"/>
</dbReference>
<comment type="caution">
    <text evidence="1">The sequence shown here is derived from an EMBL/GenBank/DDBJ whole genome shotgun (WGS) entry which is preliminary data.</text>
</comment>
<proteinExistence type="predicted"/>
<dbReference type="Proteomes" id="UP000271925">
    <property type="component" value="Unassembled WGS sequence"/>
</dbReference>
<dbReference type="InterPro" id="IPR009351">
    <property type="entry name" value="AlkZ-like"/>
</dbReference>
<reference evidence="1 2" key="1">
    <citation type="submission" date="2018-11" db="EMBL/GenBank/DDBJ databases">
        <authorList>
            <person name="Zhou Z."/>
            <person name="Wang G."/>
        </authorList>
    </citation>
    <scope>NUCLEOTIDE SEQUENCE [LARGE SCALE GENOMIC DNA]</scope>
    <source>
        <strain evidence="1 2">KCTC52004</strain>
    </source>
</reference>
<accession>A0A3P1BVU4</accession>
<dbReference type="RefSeq" id="WP_124875812.1">
    <property type="nucleotide sequence ID" value="NZ_RQJO01000008.1"/>
</dbReference>
<keyword evidence="1" id="KW-0238">DNA-binding</keyword>
<organism evidence="1 2">
    <name type="scientific">Larkinella rosea</name>
    <dbReference type="NCBI Taxonomy" id="2025312"/>
    <lineage>
        <taxon>Bacteria</taxon>
        <taxon>Pseudomonadati</taxon>
        <taxon>Bacteroidota</taxon>
        <taxon>Cytophagia</taxon>
        <taxon>Cytophagales</taxon>
        <taxon>Spirosomataceae</taxon>
        <taxon>Larkinella</taxon>
    </lineage>
</organism>
<dbReference type="Pfam" id="PF06224">
    <property type="entry name" value="AlkZ-like"/>
    <property type="match status" value="1"/>
</dbReference>
<dbReference type="GO" id="GO:0003677">
    <property type="term" value="F:DNA binding"/>
    <property type="evidence" value="ECO:0007669"/>
    <property type="project" value="UniProtKB-KW"/>
</dbReference>
<sequence>MTHSDITKYRLHNQQLTQQTLTTPGEVVAWFGAVQGQDYAASKWAIGSRLPGLTDADIERAIADRILIRTWPMRGTLHFVAAADIRWILELLHPRSQALYANYLRRLELDESVITKCYGVMTNALEGGKQLKRSELKSRLQEAGISTDENRLGILLGRASYDRLICHSGRSQNEFTFALLDEWAPKTKSLLRDEALAELTKRFFTSHGPATVVDFSWWSSLTLTEARSGLELIKSGFVSEVVEGQTYWMPRSIPAPAQPAVTAHFLPVYDEYVVAYKDRTAPFAGLNPEQITASGNGIFSPVILVDGRIVGTWKRKLKKNTVLIETTLFTTLNEEQQQALSDAKERYIRFLALA</sequence>
<evidence type="ECO:0000313" key="2">
    <source>
        <dbReference type="Proteomes" id="UP000271925"/>
    </source>
</evidence>
<protein>
    <submittedName>
        <fullName evidence="1">Winged helix DNA-binding domain-containing protein</fullName>
    </submittedName>
</protein>
<dbReference type="AlphaFoldDB" id="A0A3P1BVU4"/>
<evidence type="ECO:0000313" key="1">
    <source>
        <dbReference type="EMBL" id="RRB04764.1"/>
    </source>
</evidence>
<dbReference type="OrthoDB" id="2210247at2"/>
<dbReference type="PANTHER" id="PTHR38479:SF2">
    <property type="entry name" value="WINGED HELIX DNA-BINDING DOMAIN-CONTAINING PROTEIN"/>
    <property type="match status" value="1"/>
</dbReference>
<dbReference type="PANTHER" id="PTHR38479">
    <property type="entry name" value="LMO0824 PROTEIN"/>
    <property type="match status" value="1"/>
</dbReference>
<keyword evidence="2" id="KW-1185">Reference proteome</keyword>
<gene>
    <name evidence="1" type="ORF">EHT25_14965</name>
</gene>
<name>A0A3P1BVU4_9BACT</name>